<reference evidence="7 8" key="1">
    <citation type="submission" date="2018-04" db="EMBL/GenBank/DDBJ databases">
        <title>Halococcoides cellulosivorans gen. nov., sp. nov., an extremely halophilic cellulose-utilizing haloarchaeon from hypersaline lakes.</title>
        <authorList>
            <person name="Sorokin D.Y."/>
            <person name="Toshchakov S.V."/>
            <person name="Samarov N.I."/>
            <person name="Korzhenkov A."/>
            <person name="Kublanov I.V."/>
        </authorList>
    </citation>
    <scope>NUCLEOTIDE SEQUENCE [LARGE SCALE GENOMIC DNA]</scope>
    <source>
        <strain evidence="7 8">HArcel1</strain>
    </source>
</reference>
<dbReference type="SUPFAM" id="SSF55874">
    <property type="entry name" value="ATPase domain of HSP90 chaperone/DNA topoisomerase II/histidine kinase"/>
    <property type="match status" value="1"/>
</dbReference>
<dbReference type="SMART" id="SM00086">
    <property type="entry name" value="PAC"/>
    <property type="match status" value="1"/>
</dbReference>
<dbReference type="Proteomes" id="UP000244727">
    <property type="component" value="Chromosome"/>
</dbReference>
<dbReference type="CDD" id="cd00075">
    <property type="entry name" value="HATPase"/>
    <property type="match status" value="1"/>
</dbReference>
<dbReference type="AlphaFoldDB" id="A0A2R4WZT5"/>
<dbReference type="SMART" id="SM00091">
    <property type="entry name" value="PAS"/>
    <property type="match status" value="1"/>
</dbReference>
<dbReference type="InterPro" id="IPR036097">
    <property type="entry name" value="HisK_dim/P_sf"/>
</dbReference>
<feature type="domain" description="Response regulatory" evidence="5">
    <location>
        <begin position="6"/>
        <end position="122"/>
    </location>
</feature>
<dbReference type="Gene3D" id="3.30.450.20">
    <property type="entry name" value="PAS domain"/>
    <property type="match status" value="1"/>
</dbReference>
<dbReference type="PROSITE" id="PS50112">
    <property type="entry name" value="PAS"/>
    <property type="match status" value="1"/>
</dbReference>
<feature type="modified residue" description="4-aspartylphosphate" evidence="2">
    <location>
        <position position="57"/>
    </location>
</feature>
<evidence type="ECO:0000256" key="3">
    <source>
        <dbReference type="SAM" id="MobiDB-lite"/>
    </source>
</evidence>
<dbReference type="Pfam" id="PF00512">
    <property type="entry name" value="HisKA"/>
    <property type="match status" value="1"/>
</dbReference>
<evidence type="ECO:0000313" key="7">
    <source>
        <dbReference type="EMBL" id="AWB27058.1"/>
    </source>
</evidence>
<dbReference type="Pfam" id="PF08447">
    <property type="entry name" value="PAS_3"/>
    <property type="match status" value="1"/>
</dbReference>
<dbReference type="SMART" id="SM00387">
    <property type="entry name" value="HATPase_c"/>
    <property type="match status" value="1"/>
</dbReference>
<dbReference type="KEGG" id="harc:HARCEL1_04725"/>
<dbReference type="CDD" id="cd00130">
    <property type="entry name" value="PAS"/>
    <property type="match status" value="1"/>
</dbReference>
<gene>
    <name evidence="7" type="ORF">HARCEL1_04725</name>
</gene>
<dbReference type="InterPro" id="IPR005467">
    <property type="entry name" value="His_kinase_dom"/>
</dbReference>
<sequence length="483" mass="53127">MSDGIRVLHVDDDPEMTALASEFLVRESDRFEVLTETDARAGLDRLDDECIDCIVSDYDMPGIDGLEFLETVREDSPELPFILFTGKGSEAVASDAISAGVSDYLQKGPGTDKYTLLANRIQNVVDQYRAERALDETRRRFSKLLEHSTDVISILDADGTFRYVSPSSERILGYTPDDLEGTLAFEYAHPDDRQRAIEKFAGAVDDPGARTTVEFRLERSDGRLIHLESRGRNLLDDPDVDGFVVNSRDVTDQRIQCGAEQIEGIVAHDLRNPLRVAQDTLELLDAEAIEDESIERIDRSLREMDGLIEDLLAYARGDSLVTSREVVDVSEIAAAAWETTPTAEATLDRDAAMTVDADEGRLKQLLANLFRNAVEHGSTDATVRVGDDDRSFFVEDDGPGIDAAVRDRIFETGWSDRRDGNGLGLAIVDRIARAHGWTASVTEGSLGGARFEITGVESATNSNHDSHPDRSNRTGDGDGAEDL</sequence>
<dbReference type="SMART" id="SM00388">
    <property type="entry name" value="HisKA"/>
    <property type="match status" value="1"/>
</dbReference>
<feature type="domain" description="PAS" evidence="6">
    <location>
        <begin position="137"/>
        <end position="207"/>
    </location>
</feature>
<dbReference type="PROSITE" id="PS50109">
    <property type="entry name" value="HIS_KIN"/>
    <property type="match status" value="1"/>
</dbReference>
<dbReference type="SUPFAM" id="SSF52172">
    <property type="entry name" value="CheY-like"/>
    <property type="match status" value="1"/>
</dbReference>
<dbReference type="SMART" id="SM00448">
    <property type="entry name" value="REC"/>
    <property type="match status" value="1"/>
</dbReference>
<dbReference type="EMBL" id="CP028858">
    <property type="protein sequence ID" value="AWB27058.1"/>
    <property type="molecule type" value="Genomic_DNA"/>
</dbReference>
<dbReference type="InterPro" id="IPR001610">
    <property type="entry name" value="PAC"/>
</dbReference>
<evidence type="ECO:0000256" key="1">
    <source>
        <dbReference type="ARBA" id="ARBA00022553"/>
    </source>
</evidence>
<dbReference type="CDD" id="cd00156">
    <property type="entry name" value="REC"/>
    <property type="match status" value="1"/>
</dbReference>
<dbReference type="NCBIfam" id="TIGR00229">
    <property type="entry name" value="sensory_box"/>
    <property type="match status" value="1"/>
</dbReference>
<dbReference type="InterPro" id="IPR003661">
    <property type="entry name" value="HisK_dim/P_dom"/>
</dbReference>
<evidence type="ECO:0000259" key="6">
    <source>
        <dbReference type="PROSITE" id="PS50112"/>
    </source>
</evidence>
<dbReference type="SUPFAM" id="SSF55785">
    <property type="entry name" value="PYP-like sensor domain (PAS domain)"/>
    <property type="match status" value="1"/>
</dbReference>
<dbReference type="InterPro" id="IPR000014">
    <property type="entry name" value="PAS"/>
</dbReference>
<keyword evidence="8" id="KW-1185">Reference proteome</keyword>
<dbReference type="GeneID" id="36511786"/>
<dbReference type="Pfam" id="PF00072">
    <property type="entry name" value="Response_reg"/>
    <property type="match status" value="1"/>
</dbReference>
<dbReference type="RefSeq" id="WP_108381427.1">
    <property type="nucleotide sequence ID" value="NZ_CP028858.1"/>
</dbReference>
<dbReference type="PANTHER" id="PTHR43547">
    <property type="entry name" value="TWO-COMPONENT HISTIDINE KINASE"/>
    <property type="match status" value="1"/>
</dbReference>
<accession>A0A2R4WZT5</accession>
<dbReference type="Gene3D" id="3.30.565.10">
    <property type="entry name" value="Histidine kinase-like ATPase, C-terminal domain"/>
    <property type="match status" value="1"/>
</dbReference>
<evidence type="ECO:0000259" key="5">
    <source>
        <dbReference type="PROSITE" id="PS50110"/>
    </source>
</evidence>
<feature type="region of interest" description="Disordered" evidence="3">
    <location>
        <begin position="458"/>
        <end position="483"/>
    </location>
</feature>
<dbReference type="CDD" id="cd00082">
    <property type="entry name" value="HisKA"/>
    <property type="match status" value="1"/>
</dbReference>
<dbReference type="PANTHER" id="PTHR43547:SF2">
    <property type="entry name" value="HYBRID SIGNAL TRANSDUCTION HISTIDINE KINASE C"/>
    <property type="match status" value="1"/>
</dbReference>
<dbReference type="InterPro" id="IPR013655">
    <property type="entry name" value="PAS_fold_3"/>
</dbReference>
<evidence type="ECO:0000259" key="4">
    <source>
        <dbReference type="PROSITE" id="PS50109"/>
    </source>
</evidence>
<keyword evidence="7" id="KW-0418">Kinase</keyword>
<dbReference type="Gene3D" id="3.40.50.2300">
    <property type="match status" value="1"/>
</dbReference>
<dbReference type="Gene3D" id="1.10.287.130">
    <property type="match status" value="1"/>
</dbReference>
<proteinExistence type="predicted"/>
<feature type="compositionally biased region" description="Basic and acidic residues" evidence="3">
    <location>
        <begin position="464"/>
        <end position="476"/>
    </location>
</feature>
<dbReference type="InterPro" id="IPR011006">
    <property type="entry name" value="CheY-like_superfamily"/>
</dbReference>
<keyword evidence="1 2" id="KW-0597">Phosphoprotein</keyword>
<dbReference type="InterPro" id="IPR003594">
    <property type="entry name" value="HATPase_dom"/>
</dbReference>
<dbReference type="GO" id="GO:0000155">
    <property type="term" value="F:phosphorelay sensor kinase activity"/>
    <property type="evidence" value="ECO:0007669"/>
    <property type="project" value="InterPro"/>
</dbReference>
<dbReference type="InterPro" id="IPR035965">
    <property type="entry name" value="PAS-like_dom_sf"/>
</dbReference>
<feature type="domain" description="Histidine kinase" evidence="4">
    <location>
        <begin position="265"/>
        <end position="454"/>
    </location>
</feature>
<organism evidence="7 8">
    <name type="scientific">Halococcoides cellulosivorans</name>
    <dbReference type="NCBI Taxonomy" id="1679096"/>
    <lineage>
        <taxon>Archaea</taxon>
        <taxon>Methanobacteriati</taxon>
        <taxon>Methanobacteriota</taxon>
        <taxon>Stenosarchaea group</taxon>
        <taxon>Halobacteria</taxon>
        <taxon>Halobacteriales</taxon>
        <taxon>Haloarculaceae</taxon>
        <taxon>Halococcoides</taxon>
    </lineage>
</organism>
<evidence type="ECO:0000256" key="2">
    <source>
        <dbReference type="PROSITE-ProRule" id="PRU00169"/>
    </source>
</evidence>
<dbReference type="PROSITE" id="PS50110">
    <property type="entry name" value="RESPONSE_REGULATORY"/>
    <property type="match status" value="1"/>
</dbReference>
<dbReference type="Pfam" id="PF02518">
    <property type="entry name" value="HATPase_c"/>
    <property type="match status" value="1"/>
</dbReference>
<dbReference type="SUPFAM" id="SSF47384">
    <property type="entry name" value="Homodimeric domain of signal transducing histidine kinase"/>
    <property type="match status" value="1"/>
</dbReference>
<protein>
    <submittedName>
        <fullName evidence="7">Hybrid sensor histidine kinase/response regulator</fullName>
    </submittedName>
</protein>
<name>A0A2R4WZT5_9EURY</name>
<dbReference type="InterPro" id="IPR001789">
    <property type="entry name" value="Sig_transdc_resp-reg_receiver"/>
</dbReference>
<evidence type="ECO:0000313" key="8">
    <source>
        <dbReference type="Proteomes" id="UP000244727"/>
    </source>
</evidence>
<keyword evidence="7" id="KW-0808">Transferase</keyword>
<dbReference type="InterPro" id="IPR036890">
    <property type="entry name" value="HATPase_C_sf"/>
</dbReference>